<dbReference type="InterPro" id="IPR029058">
    <property type="entry name" value="AB_hydrolase_fold"/>
</dbReference>
<evidence type="ECO:0000259" key="1">
    <source>
        <dbReference type="Pfam" id="PF00561"/>
    </source>
</evidence>
<keyword evidence="3" id="KW-1185">Reference proteome</keyword>
<dbReference type="AlphaFoldDB" id="A0A1H7ZGU7"/>
<gene>
    <name evidence="2" type="ORF">SAMN05192583_0694</name>
</gene>
<dbReference type="PANTHER" id="PTHR43798">
    <property type="entry name" value="MONOACYLGLYCEROL LIPASE"/>
    <property type="match status" value="1"/>
</dbReference>
<evidence type="ECO:0000313" key="2">
    <source>
        <dbReference type="EMBL" id="SEM57640.1"/>
    </source>
</evidence>
<dbReference type="PRINTS" id="PR00111">
    <property type="entry name" value="ABHYDROLASE"/>
</dbReference>
<dbReference type="EMBL" id="FOCF01000001">
    <property type="protein sequence ID" value="SEM57640.1"/>
    <property type="molecule type" value="Genomic_DNA"/>
</dbReference>
<dbReference type="InterPro" id="IPR050266">
    <property type="entry name" value="AB_hydrolase_sf"/>
</dbReference>
<dbReference type="Gene3D" id="3.40.50.1820">
    <property type="entry name" value="alpha/beta hydrolase"/>
    <property type="match status" value="1"/>
</dbReference>
<evidence type="ECO:0000313" key="3">
    <source>
        <dbReference type="Proteomes" id="UP000199206"/>
    </source>
</evidence>
<name>A0A1H7ZGU7_9SPHN</name>
<organism evidence="2 3">
    <name type="scientific">Sphingomonas gellani</name>
    <dbReference type="NCBI Taxonomy" id="1166340"/>
    <lineage>
        <taxon>Bacteria</taxon>
        <taxon>Pseudomonadati</taxon>
        <taxon>Pseudomonadota</taxon>
        <taxon>Alphaproteobacteria</taxon>
        <taxon>Sphingomonadales</taxon>
        <taxon>Sphingomonadaceae</taxon>
        <taxon>Sphingomonas</taxon>
    </lineage>
</organism>
<dbReference type="Proteomes" id="UP000199206">
    <property type="component" value="Unassembled WGS sequence"/>
</dbReference>
<dbReference type="InterPro" id="IPR000073">
    <property type="entry name" value="AB_hydrolase_1"/>
</dbReference>
<dbReference type="Pfam" id="PF00561">
    <property type="entry name" value="Abhydrolase_1"/>
    <property type="match status" value="1"/>
</dbReference>
<sequence>MGLAAAGTLLGSLALYSASRGVRARREVPRDGRMMVIDGTPLHVVDRSQGPAIVMIHGLGGQLRNFNYGVADRLAERHRVILIDRPGAGYSSVMSDGRTGIVAQADLIARLIEVMELDRPLLVGHSLGAAIALALAERWPHLVRGLALIAPLTQPLTTLPRATETLAALPRSLRLALAAMVAVPLGRLAGERTMASAFAPEPVAPDFMTRGGGMLSMQPGVLASALTDIGRAQGEMAEIAAGFPTMSLPAHILFAREDRVLEPDLHGARTAAALPNGRLEMVEGGHMLPITQPDLTARFIEGAWRESASPIS</sequence>
<dbReference type="SUPFAM" id="SSF53474">
    <property type="entry name" value="alpha/beta-Hydrolases"/>
    <property type="match status" value="1"/>
</dbReference>
<feature type="domain" description="AB hydrolase-1" evidence="1">
    <location>
        <begin position="51"/>
        <end position="291"/>
    </location>
</feature>
<reference evidence="3" key="1">
    <citation type="submission" date="2016-10" db="EMBL/GenBank/DDBJ databases">
        <authorList>
            <person name="Varghese N."/>
            <person name="Submissions S."/>
        </authorList>
    </citation>
    <scope>NUCLEOTIDE SEQUENCE [LARGE SCALE GENOMIC DNA]</scope>
    <source>
        <strain evidence="3">S6-262</strain>
    </source>
</reference>
<protein>
    <submittedName>
        <fullName evidence="2">Pimeloyl-ACP methyl ester carboxylesterase</fullName>
    </submittedName>
</protein>
<accession>A0A1H7ZGU7</accession>
<proteinExistence type="predicted"/>
<dbReference type="STRING" id="1166340.SAMN05192583_0694"/>